<keyword evidence="1" id="KW-0812">Transmembrane</keyword>
<accession>A0A1B9Y1H8</accession>
<feature type="transmembrane region" description="Helical" evidence="1">
    <location>
        <begin position="101"/>
        <end position="117"/>
    </location>
</feature>
<name>A0A1B9Y1H8_9FLAO</name>
<dbReference type="RefSeq" id="WP_068702226.1">
    <property type="nucleotide sequence ID" value="NZ_MAKX01000001.1"/>
</dbReference>
<evidence type="ECO:0000313" key="2">
    <source>
        <dbReference type="EMBL" id="OCK43652.1"/>
    </source>
</evidence>
<reference evidence="2 3" key="1">
    <citation type="submission" date="2016-06" db="EMBL/GenBank/DDBJ databases">
        <title>Draft Genome Sequence of Tenacibaculum soleae UCD-KL19.</title>
        <authorList>
            <person name="Eisen J.A."/>
            <person name="Coil D.A."/>
            <person name="Lujan K.M."/>
        </authorList>
    </citation>
    <scope>NUCLEOTIDE SEQUENCE [LARGE SCALE GENOMIC DNA]</scope>
    <source>
        <strain evidence="2 3">UCD-KL19</strain>
    </source>
</reference>
<comment type="caution">
    <text evidence="2">The sequence shown here is derived from an EMBL/GenBank/DDBJ whole genome shotgun (WGS) entry which is preliminary data.</text>
</comment>
<sequence>MELTQEQTKKINDFLEGIGVDYIDIRYEMVDHIASEIEEKVSDTDAFFENQRFQTIFVKYMLSKKDALQKKYQKIVKRKFWTDTKKISVNAFKEGIKVKNLTFLTLLITLTYSLSLFNVKNTLIVLFILSVALYSYNGYTLHRIFKKYGHIKLVQSYTLLLGFISYIPLYIINNPFTIYSEKHFELWKLYTHTIFIYLVFLLCKVLLSQKNKINAKYQYLTE</sequence>
<dbReference type="EMBL" id="MAKX01000001">
    <property type="protein sequence ID" value="OCK43652.1"/>
    <property type="molecule type" value="Genomic_DNA"/>
</dbReference>
<dbReference type="Proteomes" id="UP000093186">
    <property type="component" value="Unassembled WGS sequence"/>
</dbReference>
<keyword evidence="1" id="KW-0472">Membrane</keyword>
<feature type="transmembrane region" description="Helical" evidence="1">
    <location>
        <begin position="153"/>
        <end position="172"/>
    </location>
</feature>
<dbReference type="AlphaFoldDB" id="A0A1B9Y1H8"/>
<proteinExistence type="predicted"/>
<feature type="transmembrane region" description="Helical" evidence="1">
    <location>
        <begin position="123"/>
        <end position="141"/>
    </location>
</feature>
<feature type="transmembrane region" description="Helical" evidence="1">
    <location>
        <begin position="187"/>
        <end position="207"/>
    </location>
</feature>
<keyword evidence="3" id="KW-1185">Reference proteome</keyword>
<organism evidence="2 3">
    <name type="scientific">Tenacibaculum soleae</name>
    <dbReference type="NCBI Taxonomy" id="447689"/>
    <lineage>
        <taxon>Bacteria</taxon>
        <taxon>Pseudomonadati</taxon>
        <taxon>Bacteroidota</taxon>
        <taxon>Flavobacteriia</taxon>
        <taxon>Flavobacteriales</taxon>
        <taxon>Flavobacteriaceae</taxon>
        <taxon>Tenacibaculum</taxon>
    </lineage>
</organism>
<dbReference type="STRING" id="447689.BA195_02815"/>
<dbReference type="OrthoDB" id="1188278at2"/>
<evidence type="ECO:0000256" key="1">
    <source>
        <dbReference type="SAM" id="Phobius"/>
    </source>
</evidence>
<gene>
    <name evidence="2" type="ORF">BA195_02815</name>
</gene>
<keyword evidence="1" id="KW-1133">Transmembrane helix</keyword>
<evidence type="ECO:0000313" key="3">
    <source>
        <dbReference type="Proteomes" id="UP000093186"/>
    </source>
</evidence>
<protein>
    <submittedName>
        <fullName evidence="2">Uncharacterized protein</fullName>
    </submittedName>
</protein>